<organism evidence="1">
    <name type="scientific">Anguilla anguilla</name>
    <name type="common">European freshwater eel</name>
    <name type="synonym">Muraena anguilla</name>
    <dbReference type="NCBI Taxonomy" id="7936"/>
    <lineage>
        <taxon>Eukaryota</taxon>
        <taxon>Metazoa</taxon>
        <taxon>Chordata</taxon>
        <taxon>Craniata</taxon>
        <taxon>Vertebrata</taxon>
        <taxon>Euteleostomi</taxon>
        <taxon>Actinopterygii</taxon>
        <taxon>Neopterygii</taxon>
        <taxon>Teleostei</taxon>
        <taxon>Anguilliformes</taxon>
        <taxon>Anguillidae</taxon>
        <taxon>Anguilla</taxon>
    </lineage>
</organism>
<evidence type="ECO:0000313" key="1">
    <source>
        <dbReference type="EMBL" id="JAH86311.1"/>
    </source>
</evidence>
<proteinExistence type="predicted"/>
<sequence length="44" mass="4890">MLNLKKFWLKIAQQDHLKASGDALKCIVSDSILAGHSNCVHIEL</sequence>
<name>A0A0E9W7P3_ANGAN</name>
<accession>A0A0E9W7P3</accession>
<dbReference type="EMBL" id="GBXM01022266">
    <property type="protein sequence ID" value="JAH86311.1"/>
    <property type="molecule type" value="Transcribed_RNA"/>
</dbReference>
<reference evidence="1" key="2">
    <citation type="journal article" date="2015" name="Fish Shellfish Immunol.">
        <title>Early steps in the European eel (Anguilla anguilla)-Vibrio vulnificus interaction in the gills: Role of the RtxA13 toxin.</title>
        <authorList>
            <person name="Callol A."/>
            <person name="Pajuelo D."/>
            <person name="Ebbesson L."/>
            <person name="Teles M."/>
            <person name="MacKenzie S."/>
            <person name="Amaro C."/>
        </authorList>
    </citation>
    <scope>NUCLEOTIDE SEQUENCE</scope>
</reference>
<reference evidence="1" key="1">
    <citation type="submission" date="2014-11" db="EMBL/GenBank/DDBJ databases">
        <authorList>
            <person name="Amaro Gonzalez C."/>
        </authorList>
    </citation>
    <scope>NUCLEOTIDE SEQUENCE</scope>
</reference>
<protein>
    <submittedName>
        <fullName evidence="1">Uncharacterized protein</fullName>
    </submittedName>
</protein>
<dbReference type="AlphaFoldDB" id="A0A0E9W7P3"/>